<feature type="transmembrane region" description="Helical" evidence="1">
    <location>
        <begin position="6"/>
        <end position="27"/>
    </location>
</feature>
<sequence length="73" mass="8433">MLLAVEIIGIITMITLSGVSILSFIVLNKILSQLKYKNYLLEKMTQNIYMMASKKDVDLYDKVFKEDNDNDKI</sequence>
<keyword evidence="1" id="KW-0812">Transmembrane</keyword>
<dbReference type="RefSeq" id="WP_216456940.1">
    <property type="nucleotide sequence ID" value="NZ_JAHLQL010000002.1"/>
</dbReference>
<evidence type="ECO:0000313" key="3">
    <source>
        <dbReference type="Proteomes" id="UP000736583"/>
    </source>
</evidence>
<comment type="caution">
    <text evidence="2">The sequence shown here is derived from an EMBL/GenBank/DDBJ whole genome shotgun (WGS) entry which is preliminary data.</text>
</comment>
<gene>
    <name evidence="2" type="ORF">KQI89_09820</name>
</gene>
<dbReference type="EMBL" id="JAHLQL010000002">
    <property type="protein sequence ID" value="MBU5592067.1"/>
    <property type="molecule type" value="Genomic_DNA"/>
</dbReference>
<reference evidence="2 3" key="1">
    <citation type="submission" date="2021-06" db="EMBL/GenBank/DDBJ databases">
        <authorList>
            <person name="Sun Q."/>
            <person name="Li D."/>
        </authorList>
    </citation>
    <scope>NUCLEOTIDE SEQUENCE [LARGE SCALE GENOMIC DNA]</scope>
    <source>
        <strain evidence="2 3">MSJ-4</strain>
    </source>
</reference>
<protein>
    <submittedName>
        <fullName evidence="2">Uncharacterized protein</fullName>
    </submittedName>
</protein>
<evidence type="ECO:0000256" key="1">
    <source>
        <dbReference type="SAM" id="Phobius"/>
    </source>
</evidence>
<keyword evidence="1" id="KW-0472">Membrane</keyword>
<evidence type="ECO:0000313" key="2">
    <source>
        <dbReference type="EMBL" id="MBU5592067.1"/>
    </source>
</evidence>
<organism evidence="2 3">
    <name type="scientific">Clostridium simiarum</name>
    <dbReference type="NCBI Taxonomy" id="2841506"/>
    <lineage>
        <taxon>Bacteria</taxon>
        <taxon>Bacillati</taxon>
        <taxon>Bacillota</taxon>
        <taxon>Clostridia</taxon>
        <taxon>Eubacteriales</taxon>
        <taxon>Clostridiaceae</taxon>
        <taxon>Clostridium</taxon>
    </lineage>
</organism>
<keyword evidence="1" id="KW-1133">Transmembrane helix</keyword>
<proteinExistence type="predicted"/>
<keyword evidence="3" id="KW-1185">Reference proteome</keyword>
<dbReference type="Proteomes" id="UP000736583">
    <property type="component" value="Unassembled WGS sequence"/>
</dbReference>
<accession>A0ABS6F0P0</accession>
<name>A0ABS6F0P0_9CLOT</name>